<dbReference type="GO" id="GO:0016853">
    <property type="term" value="F:isomerase activity"/>
    <property type="evidence" value="ECO:0007669"/>
    <property type="project" value="UniProtKB-KW"/>
</dbReference>
<dbReference type="RefSeq" id="WP_092911436.1">
    <property type="nucleotide sequence ID" value="NZ_FOXB01000007.1"/>
</dbReference>
<accession>A0A1I5MXZ3</accession>
<dbReference type="EMBL" id="FOXB01000007">
    <property type="protein sequence ID" value="SFP14379.1"/>
    <property type="molecule type" value="Genomic_DNA"/>
</dbReference>
<evidence type="ECO:0000313" key="1">
    <source>
        <dbReference type="EMBL" id="SFP14379.1"/>
    </source>
</evidence>
<dbReference type="Proteomes" id="UP000199227">
    <property type="component" value="Unassembled WGS sequence"/>
</dbReference>
<proteinExistence type="predicted"/>
<keyword evidence="1" id="KW-0413">Isomerase</keyword>
<sequence length="190" mass="21230">MQTPLGKCPSCGENIVYRGEFFGCDGFRNGCDFTVSVYALASIGHHTISPKQMRKLLKGPARMIFKMSNGVERIFTVELKEIDGKWQPWIDFEAGSELEVLGECPICGADVVESPLSYGCSKWNDGCDFAIFKNSIKRFGGKTLSKQKAKELLSKGVTEVIIRSFNKSEKKVKLYLDNEFGCKIDFQGDE</sequence>
<dbReference type="STRING" id="223786.SAMN05216234_10775"/>
<reference evidence="1 2" key="1">
    <citation type="submission" date="2016-10" db="EMBL/GenBank/DDBJ databases">
        <authorList>
            <person name="de Groot N.N."/>
        </authorList>
    </citation>
    <scope>NUCLEOTIDE SEQUENCE [LARGE SCALE GENOMIC DNA]</scope>
    <source>
        <strain evidence="1 2">EP1-55-1</strain>
    </source>
</reference>
<dbReference type="AlphaFoldDB" id="A0A1I5MXZ3"/>
<dbReference type="OrthoDB" id="5339567at2"/>
<protein>
    <submittedName>
        <fullName evidence="1">DNA topoisomerase-3</fullName>
    </submittedName>
</protein>
<keyword evidence="2" id="KW-1185">Reference proteome</keyword>
<gene>
    <name evidence="1" type="ORF">SAMN05216234_10775</name>
</gene>
<evidence type="ECO:0000313" key="2">
    <source>
        <dbReference type="Proteomes" id="UP000199227"/>
    </source>
</evidence>
<name>A0A1I5MXZ3_9BACT</name>
<organism evidence="1 2">
    <name type="scientific">Hydrogenimonas thermophila</name>
    <dbReference type="NCBI Taxonomy" id="223786"/>
    <lineage>
        <taxon>Bacteria</taxon>
        <taxon>Pseudomonadati</taxon>
        <taxon>Campylobacterota</taxon>
        <taxon>Epsilonproteobacteria</taxon>
        <taxon>Campylobacterales</taxon>
        <taxon>Hydrogenimonadaceae</taxon>
        <taxon>Hydrogenimonas</taxon>
    </lineage>
</organism>